<gene>
    <name evidence="1" type="ORF">JR316_0005645</name>
</gene>
<dbReference type="EMBL" id="JAFIQS020000005">
    <property type="protein sequence ID" value="KAH9481125.1"/>
    <property type="molecule type" value="Genomic_DNA"/>
</dbReference>
<reference evidence="1" key="1">
    <citation type="submission" date="2021-10" db="EMBL/GenBank/DDBJ databases">
        <title>Psilocybe cubensis genome.</title>
        <authorList>
            <person name="Mckernan K.J."/>
            <person name="Crawford S."/>
            <person name="Trippe A."/>
            <person name="Kane L.T."/>
            <person name="Mclaughlin S."/>
        </authorList>
    </citation>
    <scope>NUCLEOTIDE SEQUENCE</scope>
    <source>
        <strain evidence="1">MGC-MH-2018</strain>
    </source>
</reference>
<dbReference type="Proteomes" id="UP000664032">
    <property type="component" value="Unassembled WGS sequence"/>
</dbReference>
<comment type="caution">
    <text evidence="1">The sequence shown here is derived from an EMBL/GenBank/DDBJ whole genome shotgun (WGS) entry which is preliminary data.</text>
</comment>
<protein>
    <submittedName>
        <fullName evidence="1">Uncharacterized protein</fullName>
    </submittedName>
</protein>
<organism evidence="1 2">
    <name type="scientific">Psilocybe cubensis</name>
    <name type="common">Psychedelic mushroom</name>
    <name type="synonym">Stropharia cubensis</name>
    <dbReference type="NCBI Taxonomy" id="181762"/>
    <lineage>
        <taxon>Eukaryota</taxon>
        <taxon>Fungi</taxon>
        <taxon>Dikarya</taxon>
        <taxon>Basidiomycota</taxon>
        <taxon>Agaricomycotina</taxon>
        <taxon>Agaricomycetes</taxon>
        <taxon>Agaricomycetidae</taxon>
        <taxon>Agaricales</taxon>
        <taxon>Agaricineae</taxon>
        <taxon>Strophariaceae</taxon>
        <taxon>Psilocybe</taxon>
    </lineage>
</organism>
<proteinExistence type="predicted"/>
<evidence type="ECO:0000313" key="1">
    <source>
        <dbReference type="EMBL" id="KAH9481125.1"/>
    </source>
</evidence>
<accession>A0ACB8H061</accession>
<keyword evidence="2" id="KW-1185">Reference proteome</keyword>
<evidence type="ECO:0000313" key="2">
    <source>
        <dbReference type="Proteomes" id="UP000664032"/>
    </source>
</evidence>
<name>A0ACB8H061_PSICU</name>
<sequence length="70" mass="7520">MKMRPNEDGTGPSPSHPSSHPSLGVASCIWSPGLSASAEQEQEQELITLSARTTPFKLQPPSRTRSFVVS</sequence>